<dbReference type="Proteomes" id="UP001152888">
    <property type="component" value="Unassembled WGS sequence"/>
</dbReference>
<organism evidence="2 3">
    <name type="scientific">Acanthoscelides obtectus</name>
    <name type="common">Bean weevil</name>
    <name type="synonym">Bruchus obtectus</name>
    <dbReference type="NCBI Taxonomy" id="200917"/>
    <lineage>
        <taxon>Eukaryota</taxon>
        <taxon>Metazoa</taxon>
        <taxon>Ecdysozoa</taxon>
        <taxon>Arthropoda</taxon>
        <taxon>Hexapoda</taxon>
        <taxon>Insecta</taxon>
        <taxon>Pterygota</taxon>
        <taxon>Neoptera</taxon>
        <taxon>Endopterygota</taxon>
        <taxon>Coleoptera</taxon>
        <taxon>Polyphaga</taxon>
        <taxon>Cucujiformia</taxon>
        <taxon>Chrysomeloidea</taxon>
        <taxon>Chrysomelidae</taxon>
        <taxon>Bruchinae</taxon>
        <taxon>Bruchini</taxon>
        <taxon>Acanthoscelides</taxon>
    </lineage>
</organism>
<protein>
    <submittedName>
        <fullName evidence="2">Uncharacterized protein</fullName>
    </submittedName>
</protein>
<dbReference type="InterPro" id="IPR013141">
    <property type="entry name" value="Conotoxin-I_CS"/>
</dbReference>
<accession>A0A9P0LGS9</accession>
<proteinExistence type="predicted"/>
<evidence type="ECO:0000256" key="1">
    <source>
        <dbReference type="SAM" id="SignalP"/>
    </source>
</evidence>
<evidence type="ECO:0000313" key="3">
    <source>
        <dbReference type="Proteomes" id="UP001152888"/>
    </source>
</evidence>
<keyword evidence="3" id="KW-1185">Reference proteome</keyword>
<dbReference type="OrthoDB" id="7345212at2759"/>
<comment type="caution">
    <text evidence="2">The sequence shown here is derived from an EMBL/GenBank/DDBJ whole genome shotgun (WGS) entry which is preliminary data.</text>
</comment>
<sequence length="134" mass="14799">MIVLQCATLTLLCFSSSVCGQMCREYGETCSDDDSCCGGCCLGGICMATYQDCRIKEDLCLEKYCPPSQECYVFIPEGCLGCGPVAMCRSVFTSGEFHLPSTENFDHSMWHSSSGRPVHEKIVIFITLFVLCRL</sequence>
<evidence type="ECO:0000313" key="2">
    <source>
        <dbReference type="EMBL" id="CAH1996544.1"/>
    </source>
</evidence>
<feature type="chain" id="PRO_5040376390" evidence="1">
    <location>
        <begin position="21"/>
        <end position="134"/>
    </location>
</feature>
<reference evidence="2" key="1">
    <citation type="submission" date="2022-03" db="EMBL/GenBank/DDBJ databases">
        <authorList>
            <person name="Sayadi A."/>
        </authorList>
    </citation>
    <scope>NUCLEOTIDE SEQUENCE</scope>
</reference>
<dbReference type="EMBL" id="CAKOFQ010007261">
    <property type="protein sequence ID" value="CAH1996544.1"/>
    <property type="molecule type" value="Genomic_DNA"/>
</dbReference>
<dbReference type="AlphaFoldDB" id="A0A9P0LGS9"/>
<name>A0A9P0LGS9_ACAOB</name>
<keyword evidence="1" id="KW-0732">Signal</keyword>
<dbReference type="PROSITE" id="PS60019">
    <property type="entry name" value="I_CONOTOXIN"/>
    <property type="match status" value="1"/>
</dbReference>
<gene>
    <name evidence="2" type="ORF">ACAOBT_LOCUS23257</name>
</gene>
<feature type="signal peptide" evidence="1">
    <location>
        <begin position="1"/>
        <end position="20"/>
    </location>
</feature>